<dbReference type="InterPro" id="IPR003660">
    <property type="entry name" value="HAMP_dom"/>
</dbReference>
<evidence type="ECO:0000256" key="8">
    <source>
        <dbReference type="ARBA" id="ARBA00022989"/>
    </source>
</evidence>
<dbReference type="InterPro" id="IPR036097">
    <property type="entry name" value="HisK_dim/P_sf"/>
</dbReference>
<dbReference type="EMBL" id="JAEACQ010000156">
    <property type="protein sequence ID" value="MBL7627118.1"/>
    <property type="molecule type" value="Genomic_DNA"/>
</dbReference>
<dbReference type="GO" id="GO:0005886">
    <property type="term" value="C:plasma membrane"/>
    <property type="evidence" value="ECO:0007669"/>
    <property type="project" value="UniProtKB-SubCell"/>
</dbReference>
<dbReference type="SUPFAM" id="SSF47384">
    <property type="entry name" value="Homodimeric domain of signal transducing histidine kinase"/>
    <property type="match status" value="1"/>
</dbReference>
<evidence type="ECO:0000256" key="2">
    <source>
        <dbReference type="ARBA" id="ARBA00004236"/>
    </source>
</evidence>
<evidence type="ECO:0000259" key="11">
    <source>
        <dbReference type="PROSITE" id="PS50109"/>
    </source>
</evidence>
<evidence type="ECO:0000256" key="4">
    <source>
        <dbReference type="ARBA" id="ARBA00022553"/>
    </source>
</evidence>
<dbReference type="InterPro" id="IPR005467">
    <property type="entry name" value="His_kinase_dom"/>
</dbReference>
<evidence type="ECO:0000313" key="13">
    <source>
        <dbReference type="EMBL" id="MBL7627118.1"/>
    </source>
</evidence>
<dbReference type="PROSITE" id="PS00430">
    <property type="entry name" value="TONB_DEPENDENT_REC_1"/>
    <property type="match status" value="1"/>
</dbReference>
<evidence type="ECO:0000256" key="7">
    <source>
        <dbReference type="ARBA" id="ARBA00022777"/>
    </source>
</evidence>
<dbReference type="PROSITE" id="PS50885">
    <property type="entry name" value="HAMP"/>
    <property type="match status" value="1"/>
</dbReference>
<comment type="subcellular location">
    <subcellularLocation>
        <location evidence="2">Cell membrane</location>
    </subcellularLocation>
</comment>
<dbReference type="InterPro" id="IPR010916">
    <property type="entry name" value="TonB_box_CS"/>
</dbReference>
<dbReference type="EC" id="2.7.13.3" evidence="3"/>
<keyword evidence="6 10" id="KW-0812">Transmembrane</keyword>
<evidence type="ECO:0000256" key="9">
    <source>
        <dbReference type="ARBA" id="ARBA00023012"/>
    </source>
</evidence>
<dbReference type="InterPro" id="IPR036890">
    <property type="entry name" value="HATPase_C_sf"/>
</dbReference>
<evidence type="ECO:0000259" key="12">
    <source>
        <dbReference type="PROSITE" id="PS50885"/>
    </source>
</evidence>
<keyword evidence="10" id="KW-0472">Membrane</keyword>
<dbReference type="SUPFAM" id="SSF158472">
    <property type="entry name" value="HAMP domain-like"/>
    <property type="match status" value="1"/>
</dbReference>
<protein>
    <recommendedName>
        <fullName evidence="3">histidine kinase</fullName>
        <ecNumber evidence="3">2.7.13.3</ecNumber>
    </recommendedName>
</protein>
<evidence type="ECO:0000256" key="6">
    <source>
        <dbReference type="ARBA" id="ARBA00022692"/>
    </source>
</evidence>
<dbReference type="CDD" id="cd00075">
    <property type="entry name" value="HATPase"/>
    <property type="match status" value="1"/>
</dbReference>
<keyword evidence="4" id="KW-0597">Phosphoprotein</keyword>
<dbReference type="RefSeq" id="WP_203004689.1">
    <property type="nucleotide sequence ID" value="NZ_JADWYU010000088.1"/>
</dbReference>
<feature type="transmembrane region" description="Helical" evidence="10">
    <location>
        <begin position="96"/>
        <end position="119"/>
    </location>
</feature>
<feature type="transmembrane region" description="Helical" evidence="10">
    <location>
        <begin position="12"/>
        <end position="33"/>
    </location>
</feature>
<dbReference type="Proteomes" id="UP000604475">
    <property type="component" value="Unassembled WGS sequence"/>
</dbReference>
<dbReference type="InterPro" id="IPR003594">
    <property type="entry name" value="HATPase_dom"/>
</dbReference>
<proteinExistence type="predicted"/>
<dbReference type="SUPFAM" id="SSF55874">
    <property type="entry name" value="ATPase domain of HSP90 chaperone/DNA topoisomerase II/histidine kinase"/>
    <property type="match status" value="1"/>
</dbReference>
<comment type="caution">
    <text evidence="13">The sequence shown here is derived from an EMBL/GenBank/DDBJ whole genome shotgun (WGS) entry which is preliminary data.</text>
</comment>
<evidence type="ECO:0000256" key="10">
    <source>
        <dbReference type="SAM" id="Phobius"/>
    </source>
</evidence>
<dbReference type="CDD" id="cd06225">
    <property type="entry name" value="HAMP"/>
    <property type="match status" value="1"/>
</dbReference>
<accession>A0A937UMJ1</accession>
<keyword evidence="5" id="KW-0808">Transferase</keyword>
<dbReference type="PANTHER" id="PTHR45436:SF5">
    <property type="entry name" value="SENSOR HISTIDINE KINASE TRCS"/>
    <property type="match status" value="1"/>
</dbReference>
<dbReference type="InterPro" id="IPR003661">
    <property type="entry name" value="HisK_dim/P_dom"/>
</dbReference>
<dbReference type="InterPro" id="IPR050428">
    <property type="entry name" value="TCS_sensor_his_kinase"/>
</dbReference>
<reference evidence="13" key="1">
    <citation type="submission" date="2020-12" db="EMBL/GenBank/DDBJ databases">
        <title>Genomic characterization of non-nitrogen-fixing Frankia strains.</title>
        <authorList>
            <person name="Carlos-Shanley C."/>
            <person name="Guerra T."/>
            <person name="Hahn D."/>
        </authorList>
    </citation>
    <scope>NUCLEOTIDE SEQUENCE</scope>
    <source>
        <strain evidence="13">CN6</strain>
    </source>
</reference>
<dbReference type="Gene3D" id="6.10.340.10">
    <property type="match status" value="1"/>
</dbReference>
<evidence type="ECO:0000256" key="1">
    <source>
        <dbReference type="ARBA" id="ARBA00000085"/>
    </source>
</evidence>
<dbReference type="PROSITE" id="PS50109">
    <property type="entry name" value="HIS_KIN"/>
    <property type="match status" value="1"/>
</dbReference>
<dbReference type="AlphaFoldDB" id="A0A937UMJ1"/>
<dbReference type="SMART" id="SM00388">
    <property type="entry name" value="HisKA"/>
    <property type="match status" value="1"/>
</dbReference>
<feature type="domain" description="HAMP" evidence="12">
    <location>
        <begin position="120"/>
        <end position="178"/>
    </location>
</feature>
<dbReference type="GO" id="GO:0000155">
    <property type="term" value="F:phosphorelay sensor kinase activity"/>
    <property type="evidence" value="ECO:0007669"/>
    <property type="project" value="InterPro"/>
</dbReference>
<evidence type="ECO:0000256" key="3">
    <source>
        <dbReference type="ARBA" id="ARBA00012438"/>
    </source>
</evidence>
<evidence type="ECO:0000256" key="5">
    <source>
        <dbReference type="ARBA" id="ARBA00022679"/>
    </source>
</evidence>
<sequence length="419" mass="44392">MSRLSLRARLTVLYGVLSVVAGAVILTLLYLVVQARLDAELTGDSDSRVAALRQQAEQSGETTITMRDGSRISLDELVEQIRANEQDIRSTALDTLLVQGSGIILVIGLATAGTGWIVAGRGLRPLRAITTTAEQISRSAGPHRDLSRRIALTGRGDDIKRLADAFDAMLESLDRAFDGQRRFVASASHELRTPLALERAVIELEATRPGAHPDTVRLAERLLAVNTRNADLVDRLLTLADGGNELVEPVPVDLADVVADVLAQAPVGAPAGPRVGTELAAAPMLGDPVLLHQLVRNLVENAINHNVPGGWIRIATGTAGTASPPGTAGAQAHLAIANSGQRLLALDVDGLFEPFRRGRSDQAARVRTPGEDQRRGFGLGLAIVRAISDTHHGRITALPLEDGGLDLRITFPAAPATHP</sequence>
<keyword evidence="9" id="KW-0902">Two-component regulatory system</keyword>
<dbReference type="Pfam" id="PF02518">
    <property type="entry name" value="HATPase_c"/>
    <property type="match status" value="1"/>
</dbReference>
<comment type="catalytic activity">
    <reaction evidence="1">
        <text>ATP + protein L-histidine = ADP + protein N-phospho-L-histidine.</text>
        <dbReference type="EC" id="2.7.13.3"/>
    </reaction>
</comment>
<evidence type="ECO:0000313" key="14">
    <source>
        <dbReference type="Proteomes" id="UP000604475"/>
    </source>
</evidence>
<keyword evidence="8 10" id="KW-1133">Transmembrane helix</keyword>
<feature type="domain" description="Histidine kinase" evidence="11">
    <location>
        <begin position="186"/>
        <end position="415"/>
    </location>
</feature>
<gene>
    <name evidence="13" type="ORF">I7412_08045</name>
</gene>
<keyword evidence="14" id="KW-1185">Reference proteome</keyword>
<dbReference type="CDD" id="cd00082">
    <property type="entry name" value="HisKA"/>
    <property type="match status" value="1"/>
</dbReference>
<dbReference type="PANTHER" id="PTHR45436">
    <property type="entry name" value="SENSOR HISTIDINE KINASE YKOH"/>
    <property type="match status" value="1"/>
</dbReference>
<dbReference type="Pfam" id="PF00512">
    <property type="entry name" value="HisKA"/>
    <property type="match status" value="1"/>
</dbReference>
<dbReference type="Gene3D" id="3.30.565.10">
    <property type="entry name" value="Histidine kinase-like ATPase, C-terminal domain"/>
    <property type="match status" value="1"/>
</dbReference>
<dbReference type="Gene3D" id="1.10.287.130">
    <property type="match status" value="1"/>
</dbReference>
<dbReference type="SMART" id="SM00387">
    <property type="entry name" value="HATPase_c"/>
    <property type="match status" value="1"/>
</dbReference>
<dbReference type="SMART" id="SM00304">
    <property type="entry name" value="HAMP"/>
    <property type="match status" value="1"/>
</dbReference>
<dbReference type="Pfam" id="PF00672">
    <property type="entry name" value="HAMP"/>
    <property type="match status" value="1"/>
</dbReference>
<name>A0A937UMJ1_9ACTN</name>
<keyword evidence="7 13" id="KW-0418">Kinase</keyword>
<organism evidence="13 14">
    <name type="scientific">Frankia nepalensis</name>
    <dbReference type="NCBI Taxonomy" id="1836974"/>
    <lineage>
        <taxon>Bacteria</taxon>
        <taxon>Bacillati</taxon>
        <taxon>Actinomycetota</taxon>
        <taxon>Actinomycetes</taxon>
        <taxon>Frankiales</taxon>
        <taxon>Frankiaceae</taxon>
        <taxon>Frankia</taxon>
    </lineage>
</organism>